<accession>A0ABN3M7G3</accession>
<reference evidence="3 4" key="1">
    <citation type="journal article" date="2019" name="Int. J. Syst. Evol. Microbiol.">
        <title>The Global Catalogue of Microorganisms (GCM) 10K type strain sequencing project: providing services to taxonomists for standard genome sequencing and annotation.</title>
        <authorList>
            <consortium name="The Broad Institute Genomics Platform"/>
            <consortium name="The Broad Institute Genome Sequencing Center for Infectious Disease"/>
            <person name="Wu L."/>
            <person name="Ma J."/>
        </authorList>
    </citation>
    <scope>NUCLEOTIDE SEQUENCE [LARGE SCALE GENOMIC DNA]</scope>
    <source>
        <strain evidence="3 4">JCM 5062</strain>
    </source>
</reference>
<name>A0ABN3M7G3_9ACTN</name>
<evidence type="ECO:0000256" key="2">
    <source>
        <dbReference type="SAM" id="Phobius"/>
    </source>
</evidence>
<keyword evidence="2" id="KW-0472">Membrane</keyword>
<dbReference type="Proteomes" id="UP001499942">
    <property type="component" value="Unassembled WGS sequence"/>
</dbReference>
<proteinExistence type="predicted"/>
<keyword evidence="2" id="KW-1133">Transmembrane helix</keyword>
<organism evidence="3 4">
    <name type="scientific">Streptomyces gobitricini</name>
    <dbReference type="NCBI Taxonomy" id="68211"/>
    <lineage>
        <taxon>Bacteria</taxon>
        <taxon>Bacillati</taxon>
        <taxon>Actinomycetota</taxon>
        <taxon>Actinomycetes</taxon>
        <taxon>Kitasatosporales</taxon>
        <taxon>Streptomycetaceae</taxon>
        <taxon>Streptomyces</taxon>
    </lineage>
</organism>
<keyword evidence="2" id="KW-0812">Transmembrane</keyword>
<sequence>MLPWRYLGYVGYYVGAGLISGAVVHHPMAPTRYSLIAASGVLVFLLATVLNDIILATERQPLSRILRVLGTSTMLSFGLGMLSGGMQHFADLPERCAVLIPLGIVLSFVAFFLKEAKRPWRRILSLTGLAILVVAALTFLGLRHIAPTMAESGGGHSHSDAVTEKRGDEGPEDHHGSNPTSPPSQPAGAPEDTHPSKEPGHDDGHQH</sequence>
<dbReference type="RefSeq" id="WP_344361326.1">
    <property type="nucleotide sequence ID" value="NZ_BAAASR010000018.1"/>
</dbReference>
<feature type="transmembrane region" description="Helical" evidence="2">
    <location>
        <begin position="65"/>
        <end position="86"/>
    </location>
</feature>
<dbReference type="EMBL" id="BAAASR010000018">
    <property type="protein sequence ID" value="GAA2496843.1"/>
    <property type="molecule type" value="Genomic_DNA"/>
</dbReference>
<gene>
    <name evidence="3" type="ORF">GCM10010393_31100</name>
</gene>
<feature type="transmembrane region" description="Helical" evidence="2">
    <location>
        <begin position="123"/>
        <end position="142"/>
    </location>
</feature>
<evidence type="ECO:0000313" key="3">
    <source>
        <dbReference type="EMBL" id="GAA2496843.1"/>
    </source>
</evidence>
<keyword evidence="4" id="KW-1185">Reference proteome</keyword>
<feature type="compositionally biased region" description="Basic and acidic residues" evidence="1">
    <location>
        <begin position="157"/>
        <end position="176"/>
    </location>
</feature>
<evidence type="ECO:0000256" key="1">
    <source>
        <dbReference type="SAM" id="MobiDB-lite"/>
    </source>
</evidence>
<feature type="transmembrane region" description="Helical" evidence="2">
    <location>
        <begin position="7"/>
        <end position="27"/>
    </location>
</feature>
<comment type="caution">
    <text evidence="3">The sequence shown here is derived from an EMBL/GenBank/DDBJ whole genome shotgun (WGS) entry which is preliminary data.</text>
</comment>
<protein>
    <submittedName>
        <fullName evidence="3">Uncharacterized protein</fullName>
    </submittedName>
</protein>
<evidence type="ECO:0000313" key="4">
    <source>
        <dbReference type="Proteomes" id="UP001499942"/>
    </source>
</evidence>
<feature type="transmembrane region" description="Helical" evidence="2">
    <location>
        <begin position="33"/>
        <end position="53"/>
    </location>
</feature>
<feature type="transmembrane region" description="Helical" evidence="2">
    <location>
        <begin position="92"/>
        <end position="111"/>
    </location>
</feature>
<feature type="region of interest" description="Disordered" evidence="1">
    <location>
        <begin position="150"/>
        <end position="207"/>
    </location>
</feature>
<feature type="compositionally biased region" description="Basic and acidic residues" evidence="1">
    <location>
        <begin position="191"/>
        <end position="207"/>
    </location>
</feature>